<keyword evidence="5" id="KW-0503">Monooxygenase</keyword>
<keyword evidence="2" id="KW-0285">Flavoprotein</keyword>
<comment type="similarity">
    <text evidence="1">Belongs to the paxM FAD-dependent monooxygenase family.</text>
</comment>
<dbReference type="SUPFAM" id="SSF51905">
    <property type="entry name" value="FAD/NAD(P)-binding domain"/>
    <property type="match status" value="1"/>
</dbReference>
<dbReference type="SUPFAM" id="SSF54373">
    <property type="entry name" value="FAD-linked reductases, C-terminal domain"/>
    <property type="match status" value="1"/>
</dbReference>
<dbReference type="InterPro" id="IPR036188">
    <property type="entry name" value="FAD/NAD-bd_sf"/>
</dbReference>
<keyword evidence="4" id="KW-0560">Oxidoreductase</keyword>
<dbReference type="PANTHER" id="PTHR13789:SF215">
    <property type="entry name" value="FAD-BINDING DOMAIN-CONTAINING PROTEIN-RELATED"/>
    <property type="match status" value="1"/>
</dbReference>
<evidence type="ECO:0000256" key="1">
    <source>
        <dbReference type="ARBA" id="ARBA00007992"/>
    </source>
</evidence>
<dbReference type="GO" id="GO:0071949">
    <property type="term" value="F:FAD binding"/>
    <property type="evidence" value="ECO:0007669"/>
    <property type="project" value="InterPro"/>
</dbReference>
<evidence type="ECO:0000256" key="5">
    <source>
        <dbReference type="ARBA" id="ARBA00023033"/>
    </source>
</evidence>
<evidence type="ECO:0000313" key="7">
    <source>
        <dbReference type="EMBL" id="KAF2234779.1"/>
    </source>
</evidence>
<feature type="domain" description="FAD-binding" evidence="6">
    <location>
        <begin position="27"/>
        <end position="381"/>
    </location>
</feature>
<dbReference type="AlphaFoldDB" id="A0A6A6HAA0"/>
<organism evidence="7 8">
    <name type="scientific">Viridothelium virens</name>
    <name type="common">Speckled blister lichen</name>
    <name type="synonym">Trypethelium virens</name>
    <dbReference type="NCBI Taxonomy" id="1048519"/>
    <lineage>
        <taxon>Eukaryota</taxon>
        <taxon>Fungi</taxon>
        <taxon>Dikarya</taxon>
        <taxon>Ascomycota</taxon>
        <taxon>Pezizomycotina</taxon>
        <taxon>Dothideomycetes</taxon>
        <taxon>Dothideomycetes incertae sedis</taxon>
        <taxon>Trypetheliales</taxon>
        <taxon>Trypetheliaceae</taxon>
        <taxon>Viridothelium</taxon>
    </lineage>
</organism>
<dbReference type="PRINTS" id="PR00420">
    <property type="entry name" value="RNGMNOXGNASE"/>
</dbReference>
<dbReference type="InterPro" id="IPR002938">
    <property type="entry name" value="FAD-bd"/>
</dbReference>
<keyword evidence="8" id="KW-1185">Reference proteome</keyword>
<evidence type="ECO:0000259" key="6">
    <source>
        <dbReference type="Pfam" id="PF01494"/>
    </source>
</evidence>
<accession>A0A6A6HAA0</accession>
<dbReference type="Proteomes" id="UP000800092">
    <property type="component" value="Unassembled WGS sequence"/>
</dbReference>
<dbReference type="GO" id="GO:0004497">
    <property type="term" value="F:monooxygenase activity"/>
    <property type="evidence" value="ECO:0007669"/>
    <property type="project" value="UniProtKB-KW"/>
</dbReference>
<evidence type="ECO:0000313" key="8">
    <source>
        <dbReference type="Proteomes" id="UP000800092"/>
    </source>
</evidence>
<reference evidence="7" key="1">
    <citation type="journal article" date="2020" name="Stud. Mycol.">
        <title>101 Dothideomycetes genomes: a test case for predicting lifestyles and emergence of pathogens.</title>
        <authorList>
            <person name="Haridas S."/>
            <person name="Albert R."/>
            <person name="Binder M."/>
            <person name="Bloem J."/>
            <person name="Labutti K."/>
            <person name="Salamov A."/>
            <person name="Andreopoulos B."/>
            <person name="Baker S."/>
            <person name="Barry K."/>
            <person name="Bills G."/>
            <person name="Bluhm B."/>
            <person name="Cannon C."/>
            <person name="Castanera R."/>
            <person name="Culley D."/>
            <person name="Daum C."/>
            <person name="Ezra D."/>
            <person name="Gonzalez J."/>
            <person name="Henrissat B."/>
            <person name="Kuo A."/>
            <person name="Liang C."/>
            <person name="Lipzen A."/>
            <person name="Lutzoni F."/>
            <person name="Magnuson J."/>
            <person name="Mondo S."/>
            <person name="Nolan M."/>
            <person name="Ohm R."/>
            <person name="Pangilinan J."/>
            <person name="Park H.-J."/>
            <person name="Ramirez L."/>
            <person name="Alfaro M."/>
            <person name="Sun H."/>
            <person name="Tritt A."/>
            <person name="Yoshinaga Y."/>
            <person name="Zwiers L.-H."/>
            <person name="Turgeon B."/>
            <person name="Goodwin S."/>
            <person name="Spatafora J."/>
            <person name="Crous P."/>
            <person name="Grigoriev I."/>
        </authorList>
    </citation>
    <scope>NUCLEOTIDE SEQUENCE</scope>
    <source>
        <strain evidence="7">Tuck. ex Michener</strain>
    </source>
</reference>
<evidence type="ECO:0000256" key="4">
    <source>
        <dbReference type="ARBA" id="ARBA00023002"/>
    </source>
</evidence>
<keyword evidence="3" id="KW-0274">FAD</keyword>
<dbReference type="EMBL" id="ML991796">
    <property type="protein sequence ID" value="KAF2234779.1"/>
    <property type="molecule type" value="Genomic_DNA"/>
</dbReference>
<dbReference type="PANTHER" id="PTHR13789">
    <property type="entry name" value="MONOOXYGENASE"/>
    <property type="match status" value="1"/>
</dbReference>
<dbReference type="OrthoDB" id="9993796at2759"/>
<proteinExistence type="inferred from homology"/>
<name>A0A6A6HAA0_VIRVR</name>
<dbReference type="Pfam" id="PF01494">
    <property type="entry name" value="FAD_binding_3"/>
    <property type="match status" value="1"/>
</dbReference>
<evidence type="ECO:0000256" key="3">
    <source>
        <dbReference type="ARBA" id="ARBA00022827"/>
    </source>
</evidence>
<gene>
    <name evidence="7" type="ORF">EV356DRAFT_466283</name>
</gene>
<dbReference type="Gene3D" id="3.50.50.60">
    <property type="entry name" value="FAD/NAD(P)-binding domain"/>
    <property type="match status" value="1"/>
</dbReference>
<sequence>MTESTRAFAGPIAADAFEPDLNNRSINVGIIGAGIAGLGAAVALRRSGHKVQIFERSRFKDEVGAAINSCPNATRILNYYGFDFRRSKGVITKRSEFMKGDTLETIMANDIKGFPEKFGADYYFLHRVDLHTELRRLAEEPNGQTEPVQISLSSDIIDVDVDTAELTLKDGSKYKKDLIVAADGIHSFLTGKVIGSDTPARPTGQSAFRFLISTEKLMQDPEAHQQIASRPDGIYVANAPDRRLVWYPCRAGEIFNFVGIHPDDQTATDSEDFTADARLEDLLNVYKSFNPGLRAMCRNADEIKLWKLLYRPPISRWVKGRLVLIGDAAHPMLPHQGQGGAQAIEDGAALGALLSKLGSVEEIPARLHLFQELRKNRAAAMQIFSNAGQDRAGEIQDEAQKYVDGPVPKNPHEFHEWNFSYDVLRHSLNVLSSEVKT</sequence>
<evidence type="ECO:0000256" key="2">
    <source>
        <dbReference type="ARBA" id="ARBA00022630"/>
    </source>
</evidence>
<protein>
    <submittedName>
        <fullName evidence="7">Putative salicylate hydroxylase</fullName>
    </submittedName>
</protein>
<dbReference type="InterPro" id="IPR050493">
    <property type="entry name" value="FAD-dep_Monooxygenase_BioMet"/>
</dbReference>